<keyword evidence="3" id="KW-1185">Reference proteome</keyword>
<name>A0A1I4NH24_9GAMM</name>
<evidence type="ECO:0000313" key="2">
    <source>
        <dbReference type="EMBL" id="SFM14834.1"/>
    </source>
</evidence>
<dbReference type="OrthoDB" id="9799330at2"/>
<dbReference type="AlphaFoldDB" id="A0A1I4NH24"/>
<evidence type="ECO:0000313" key="3">
    <source>
        <dbReference type="Proteomes" id="UP000198519"/>
    </source>
</evidence>
<feature type="domain" description="AAA" evidence="1">
    <location>
        <begin position="1"/>
        <end position="164"/>
    </location>
</feature>
<dbReference type="CDD" id="cd02042">
    <property type="entry name" value="ParAB_family"/>
    <property type="match status" value="1"/>
</dbReference>
<dbReference type="PANTHER" id="PTHR13696">
    <property type="entry name" value="P-LOOP CONTAINING NUCLEOSIDE TRIPHOSPHATE HYDROLASE"/>
    <property type="match status" value="1"/>
</dbReference>
<dbReference type="Gene3D" id="3.40.50.300">
    <property type="entry name" value="P-loop containing nucleotide triphosphate hydrolases"/>
    <property type="match status" value="1"/>
</dbReference>
<reference evidence="3" key="1">
    <citation type="submission" date="2016-10" db="EMBL/GenBank/DDBJ databases">
        <authorList>
            <person name="Varghese N."/>
            <person name="Submissions S."/>
        </authorList>
    </citation>
    <scope>NUCLEOTIDE SEQUENCE [LARGE SCALE GENOMIC DNA]</scope>
    <source>
        <strain evidence="3">CGMCC 1.7061</strain>
    </source>
</reference>
<dbReference type="Pfam" id="PF13614">
    <property type="entry name" value="AAA_31"/>
    <property type="match status" value="1"/>
</dbReference>
<dbReference type="InterPro" id="IPR027417">
    <property type="entry name" value="P-loop_NTPase"/>
</dbReference>
<sequence>MRIIAFHNLKGGVGKTAAAVNIAYLASASGIPTLLWDLDPQGAASWYLGEDPDITGEKASRLLKGKTPVGKLIYPTQYPKLDLIPAHPSFRNLDVRLAEQTHANTLKSWLAPLSEDYGLVILDCPPSLSHLAEEVLSCADQVYVPTIPTWLSINSWQQLRQFAKDKKIKVGKFHPFLSMVDRRKGLHRTILEEGDERLKDRLRGYIPYASDVEKMGEARKPVPVLMPRSAASHAYRLMWQEVRQITRL</sequence>
<dbReference type="EMBL" id="FOUE01000002">
    <property type="protein sequence ID" value="SFM14834.1"/>
    <property type="molecule type" value="Genomic_DNA"/>
</dbReference>
<gene>
    <name evidence="2" type="ORF">SAMN04487963_1397</name>
</gene>
<dbReference type="STRING" id="488535.SAMN04487963_1397"/>
<organism evidence="2 3">
    <name type="scientific">Marinobacter zhejiangensis</name>
    <dbReference type="NCBI Taxonomy" id="488535"/>
    <lineage>
        <taxon>Bacteria</taxon>
        <taxon>Pseudomonadati</taxon>
        <taxon>Pseudomonadota</taxon>
        <taxon>Gammaproteobacteria</taxon>
        <taxon>Pseudomonadales</taxon>
        <taxon>Marinobacteraceae</taxon>
        <taxon>Marinobacter</taxon>
    </lineage>
</organism>
<dbReference type="RefSeq" id="WP_092021204.1">
    <property type="nucleotide sequence ID" value="NZ_FOUE01000002.1"/>
</dbReference>
<accession>A0A1I4NH24</accession>
<dbReference type="SUPFAM" id="SSF52540">
    <property type="entry name" value="P-loop containing nucleoside triphosphate hydrolases"/>
    <property type="match status" value="1"/>
</dbReference>
<dbReference type="PANTHER" id="PTHR13696:SF52">
    <property type="entry name" value="PARA FAMILY PROTEIN CT_582"/>
    <property type="match status" value="1"/>
</dbReference>
<protein>
    <submittedName>
        <fullName evidence="2">Cellulose biosynthesis protein BcsQ</fullName>
    </submittedName>
</protein>
<dbReference type="InterPro" id="IPR025669">
    <property type="entry name" value="AAA_dom"/>
</dbReference>
<proteinExistence type="predicted"/>
<dbReference type="Proteomes" id="UP000198519">
    <property type="component" value="Unassembled WGS sequence"/>
</dbReference>
<dbReference type="InterPro" id="IPR050678">
    <property type="entry name" value="DNA_Partitioning_ATPase"/>
</dbReference>
<evidence type="ECO:0000259" key="1">
    <source>
        <dbReference type="Pfam" id="PF13614"/>
    </source>
</evidence>